<dbReference type="PROSITE" id="PS51831">
    <property type="entry name" value="HD"/>
    <property type="match status" value="1"/>
</dbReference>
<dbReference type="GO" id="GO:0008832">
    <property type="term" value="F:dGTPase activity"/>
    <property type="evidence" value="ECO:0007669"/>
    <property type="project" value="TreeGrafter"/>
</dbReference>
<dbReference type="AlphaFoldDB" id="A0A1G2I2B5"/>
<dbReference type="PANTHER" id="PTHR11373">
    <property type="entry name" value="DEOXYNUCLEOSIDE TRIPHOSPHATE TRIPHOSPHOHYDROLASE"/>
    <property type="match status" value="1"/>
</dbReference>
<comment type="caution">
    <text evidence="2">The sequence shown here is derived from an EMBL/GenBank/DDBJ whole genome shotgun (WGS) entry which is preliminary data.</text>
</comment>
<dbReference type="GO" id="GO:0006203">
    <property type="term" value="P:dGTP catabolic process"/>
    <property type="evidence" value="ECO:0007669"/>
    <property type="project" value="TreeGrafter"/>
</dbReference>
<dbReference type="Proteomes" id="UP000178820">
    <property type="component" value="Unassembled WGS sequence"/>
</dbReference>
<protein>
    <recommendedName>
        <fullName evidence="1">HD domain-containing protein</fullName>
    </recommendedName>
</protein>
<dbReference type="Pfam" id="PF01966">
    <property type="entry name" value="HD"/>
    <property type="match status" value="1"/>
</dbReference>
<dbReference type="InterPro" id="IPR006674">
    <property type="entry name" value="HD_domain"/>
</dbReference>
<dbReference type="SMART" id="SM00471">
    <property type="entry name" value="HDc"/>
    <property type="match status" value="1"/>
</dbReference>
<dbReference type="PANTHER" id="PTHR11373:SF4">
    <property type="entry name" value="DEOXYNUCLEOSIDE TRIPHOSPHATE TRIPHOSPHOHYDROLASE SAMHD1"/>
    <property type="match status" value="1"/>
</dbReference>
<dbReference type="EMBL" id="MHOT01000018">
    <property type="protein sequence ID" value="OGZ68809.1"/>
    <property type="molecule type" value="Genomic_DNA"/>
</dbReference>
<evidence type="ECO:0000313" key="2">
    <source>
        <dbReference type="EMBL" id="OGZ68809.1"/>
    </source>
</evidence>
<dbReference type="InterPro" id="IPR003607">
    <property type="entry name" value="HD/PDEase_dom"/>
</dbReference>
<dbReference type="STRING" id="1802207.A3D44_02325"/>
<dbReference type="CDD" id="cd00077">
    <property type="entry name" value="HDc"/>
    <property type="match status" value="1"/>
</dbReference>
<feature type="domain" description="HD" evidence="1">
    <location>
        <begin position="54"/>
        <end position="212"/>
    </location>
</feature>
<gene>
    <name evidence="2" type="ORF">A3D44_02325</name>
</gene>
<sequence length="490" mass="57419">MLDYVLRIRDLIHGTILFTEKEMLLINHPFFQRLRQIKQNDVAFYVYPSMHISRFEHVLGVCRIAGMMAETLTKSPKWDDYKRALKTETGLSRSDEGIKRDFVQLCRFYALLHDIGHFPLSHLFEHAMEQWLGPDYSQKIVEWTGFEGFEKPHEAFGATLTRRLIRDIKIPKDMGDCLLRLMGEKDLPQSNPLHIAKSVIDAEIDADRIDFVQRDGLAAGGEYGNYDVRRLCDSVFIEQLGDNWLIAFSEKAITSMEALLHDRYRTYTWVQFHHKTVEMKALVRFLIQNLLEVGLVTKEHFNFENAKEFSLKDDVWLWSMMRGMKSDDKFVKMVQGAVFYREKKYVLNLWKTRPDYHRLQDWVAAATLNPSAKVEATDQYAIHLNKEMKKANVMALVFDFGFFKPVESDPRKPEKHTRLYSEPKKRLTGETLLQASKLVAHLPVIRSHEPQYFVILVGHNARMRSKRLEQRWIDSTSYWIDNPPSPTLFP</sequence>
<dbReference type="Gene3D" id="1.10.3210.10">
    <property type="entry name" value="Hypothetical protein af1432"/>
    <property type="match status" value="1"/>
</dbReference>
<name>A0A1G2I2B5_9BACT</name>
<dbReference type="InterPro" id="IPR050135">
    <property type="entry name" value="dGTPase-like"/>
</dbReference>
<reference evidence="2 3" key="1">
    <citation type="journal article" date="2016" name="Nat. Commun.">
        <title>Thousands of microbial genomes shed light on interconnected biogeochemical processes in an aquifer system.</title>
        <authorList>
            <person name="Anantharaman K."/>
            <person name="Brown C.T."/>
            <person name="Hug L.A."/>
            <person name="Sharon I."/>
            <person name="Castelle C.J."/>
            <person name="Probst A.J."/>
            <person name="Thomas B.C."/>
            <person name="Singh A."/>
            <person name="Wilkins M.J."/>
            <person name="Karaoz U."/>
            <person name="Brodie E.L."/>
            <person name="Williams K.H."/>
            <person name="Hubbard S.S."/>
            <person name="Banfield J.F."/>
        </authorList>
    </citation>
    <scope>NUCLEOTIDE SEQUENCE [LARGE SCALE GENOMIC DNA]</scope>
</reference>
<evidence type="ECO:0000313" key="3">
    <source>
        <dbReference type="Proteomes" id="UP000178820"/>
    </source>
</evidence>
<organism evidence="2 3">
    <name type="scientific">Candidatus Staskawiczbacteria bacterium RIFCSPHIGHO2_02_FULL_42_22</name>
    <dbReference type="NCBI Taxonomy" id="1802207"/>
    <lineage>
        <taxon>Bacteria</taxon>
        <taxon>Candidatus Staskawicziibacteriota</taxon>
    </lineage>
</organism>
<proteinExistence type="predicted"/>
<evidence type="ECO:0000259" key="1">
    <source>
        <dbReference type="PROSITE" id="PS51831"/>
    </source>
</evidence>
<dbReference type="SUPFAM" id="SSF109604">
    <property type="entry name" value="HD-domain/PDEase-like"/>
    <property type="match status" value="1"/>
</dbReference>
<accession>A0A1G2I2B5</accession>